<accession>A0A0U5GF20</accession>
<organism evidence="1 2">
    <name type="scientific">Aspergillus calidoustus</name>
    <dbReference type="NCBI Taxonomy" id="454130"/>
    <lineage>
        <taxon>Eukaryota</taxon>
        <taxon>Fungi</taxon>
        <taxon>Dikarya</taxon>
        <taxon>Ascomycota</taxon>
        <taxon>Pezizomycotina</taxon>
        <taxon>Eurotiomycetes</taxon>
        <taxon>Eurotiomycetidae</taxon>
        <taxon>Eurotiales</taxon>
        <taxon>Aspergillaceae</taxon>
        <taxon>Aspergillus</taxon>
        <taxon>Aspergillus subgen. Nidulantes</taxon>
    </lineage>
</organism>
<protein>
    <recommendedName>
        <fullName evidence="3">F-box domain-containing protein</fullName>
    </recommendedName>
</protein>
<evidence type="ECO:0008006" key="3">
    <source>
        <dbReference type="Google" id="ProtNLM"/>
    </source>
</evidence>
<proteinExistence type="predicted"/>
<dbReference type="AlphaFoldDB" id="A0A0U5GF20"/>
<evidence type="ECO:0000313" key="2">
    <source>
        <dbReference type="Proteomes" id="UP000054771"/>
    </source>
</evidence>
<dbReference type="EMBL" id="CDMC01000014">
    <property type="protein sequence ID" value="CEL09342.1"/>
    <property type="molecule type" value="Genomic_DNA"/>
</dbReference>
<name>A0A0U5GF20_ASPCI</name>
<dbReference type="PANTHER" id="PTHR38790:SF9">
    <property type="entry name" value="F-BOX DOMAIN-CONTAINING PROTEIN"/>
    <property type="match status" value="1"/>
</dbReference>
<dbReference type="OrthoDB" id="515692at2759"/>
<keyword evidence="2" id="KW-1185">Reference proteome</keyword>
<dbReference type="Proteomes" id="UP000054771">
    <property type="component" value="Unassembled WGS sequence"/>
</dbReference>
<gene>
    <name evidence="1" type="ORF">ASPCAL12479</name>
</gene>
<dbReference type="PANTHER" id="PTHR38790">
    <property type="entry name" value="2EXR DOMAIN-CONTAINING PROTEIN-RELATED"/>
    <property type="match status" value="1"/>
</dbReference>
<sequence length="382" mass="43595">MAMPTQHTQALEVDENQRTLPTFCPYTGLSLIPLPTPSPQALAAREDEDKRDLFKVTNGSSQPFHLLDLPAEIRQMIYRFILGYRTLHVRQPSNKEVQQRPDEDWVQGRLDWAYFVCKCGPAAHGTLSEYAVGQIWAGDADVDDRPTTPGMKLRKKDGWRRAIPACAFRDDTDCAAIEKGDTTVIQEKLHLDILRVSKLVHAEARDALFATNIFAFSQRLALAECTIPHEQFGHAHLARIRNVILCVQPLKIDMCVLNGFLRDINDGIGIDNLTGLRKLQIVVKCDTKKVDETRYDWTEMWRVTGLLSFAKIDKLEVAVDVRSAYDRKNSTQRDRADKYARMLEGRIARPWDVVKQEVEALWMAYEEKARDAEAWADGVRFL</sequence>
<reference evidence="2" key="1">
    <citation type="journal article" date="2016" name="Genome Announc.">
        <title>Draft genome sequences of fungus Aspergillus calidoustus.</title>
        <authorList>
            <person name="Horn F."/>
            <person name="Linde J."/>
            <person name="Mattern D.J."/>
            <person name="Walther G."/>
            <person name="Guthke R."/>
            <person name="Scherlach K."/>
            <person name="Martin K."/>
            <person name="Brakhage A.A."/>
            <person name="Petzke L."/>
            <person name="Valiante V."/>
        </authorList>
    </citation>
    <scope>NUCLEOTIDE SEQUENCE [LARGE SCALE GENOMIC DNA]</scope>
    <source>
        <strain evidence="2">SF006504</strain>
    </source>
</reference>
<evidence type="ECO:0000313" key="1">
    <source>
        <dbReference type="EMBL" id="CEL09342.1"/>
    </source>
</evidence>